<organism evidence="2 3">
    <name type="scientific">Pseudomonas parafulva</name>
    <dbReference type="NCBI Taxonomy" id="157782"/>
    <lineage>
        <taxon>Bacteria</taxon>
        <taxon>Pseudomonadati</taxon>
        <taxon>Pseudomonadota</taxon>
        <taxon>Gammaproteobacteria</taxon>
        <taxon>Pseudomonadales</taxon>
        <taxon>Pseudomonadaceae</taxon>
        <taxon>Pseudomonas</taxon>
    </lineage>
</organism>
<dbReference type="RefSeq" id="WP_078478173.1">
    <property type="nucleotide sequence ID" value="NZ_CP019952.1"/>
</dbReference>
<dbReference type="Gene3D" id="1.10.150.280">
    <property type="entry name" value="AF1531-like domain"/>
    <property type="match status" value="1"/>
</dbReference>
<keyword evidence="1" id="KW-0732">Signal</keyword>
<feature type="signal peptide" evidence="1">
    <location>
        <begin position="1"/>
        <end position="23"/>
    </location>
</feature>
<proteinExistence type="predicted"/>
<name>A0ABN4XTU7_9PSED</name>
<dbReference type="InterPro" id="IPR010994">
    <property type="entry name" value="RuvA_2-like"/>
</dbReference>
<dbReference type="Proteomes" id="UP000191010">
    <property type="component" value="Chromosome"/>
</dbReference>
<dbReference type="InterPro" id="IPR004509">
    <property type="entry name" value="Competence_ComEA_HhH"/>
</dbReference>
<protein>
    <submittedName>
        <fullName evidence="2">Competence protein ComEA</fullName>
    </submittedName>
</protein>
<dbReference type="InterPro" id="IPR051675">
    <property type="entry name" value="Endo/Exo/Phosphatase_dom_1"/>
</dbReference>
<dbReference type="PANTHER" id="PTHR21180">
    <property type="entry name" value="ENDONUCLEASE/EXONUCLEASE/PHOSPHATASE FAMILY DOMAIN-CONTAINING PROTEIN 1"/>
    <property type="match status" value="1"/>
</dbReference>
<accession>A0ABN4XTU7</accession>
<dbReference type="PANTHER" id="PTHR21180:SF32">
    <property type="entry name" value="ENDONUCLEASE_EXONUCLEASE_PHOSPHATASE FAMILY DOMAIN-CONTAINING PROTEIN 1"/>
    <property type="match status" value="1"/>
</dbReference>
<sequence length="111" mass="11858">MRKNLLTALLLPLVASLSFTVNAAPSNTTTMVEPMAMVAQASQQATPLVDLNSADALTLQKELNGIGKTKAEAIVAYREAHGPFGSVDELLEIKGIGNALLERNRDKLKVQ</sequence>
<feature type="chain" id="PRO_5047043643" evidence="1">
    <location>
        <begin position="24"/>
        <end position="111"/>
    </location>
</feature>
<evidence type="ECO:0000313" key="2">
    <source>
        <dbReference type="EMBL" id="AQW67816.1"/>
    </source>
</evidence>
<dbReference type="NCBIfam" id="TIGR00426">
    <property type="entry name" value="competence protein ComEA helix-hairpin-helix repeat region"/>
    <property type="match status" value="1"/>
</dbReference>
<gene>
    <name evidence="2" type="ORF">B2J77_06020</name>
</gene>
<evidence type="ECO:0000313" key="3">
    <source>
        <dbReference type="Proteomes" id="UP000191010"/>
    </source>
</evidence>
<dbReference type="EMBL" id="CP019952">
    <property type="protein sequence ID" value="AQW67816.1"/>
    <property type="molecule type" value="Genomic_DNA"/>
</dbReference>
<evidence type="ECO:0000256" key="1">
    <source>
        <dbReference type="SAM" id="SignalP"/>
    </source>
</evidence>
<keyword evidence="3" id="KW-1185">Reference proteome</keyword>
<dbReference type="SUPFAM" id="SSF47781">
    <property type="entry name" value="RuvA domain 2-like"/>
    <property type="match status" value="1"/>
</dbReference>
<dbReference type="Pfam" id="PF12836">
    <property type="entry name" value="HHH_3"/>
    <property type="match status" value="1"/>
</dbReference>
<reference evidence="2 3" key="1">
    <citation type="submission" date="2017-02" db="EMBL/GenBank/DDBJ databases">
        <authorList>
            <person name="Guo L."/>
        </authorList>
    </citation>
    <scope>NUCLEOTIDE SEQUENCE [LARGE SCALE GENOMIC DNA]</scope>
    <source>
        <strain evidence="2 3">PRS09-11288</strain>
    </source>
</reference>